<dbReference type="InterPro" id="IPR037171">
    <property type="entry name" value="NagB/RpiA_transferase-like"/>
</dbReference>
<dbReference type="PANTHER" id="PTHR45859">
    <property type="entry name" value="TRANSLATION INITIATION FACTOR EIF-2B SUBUNIT BETA"/>
    <property type="match status" value="1"/>
</dbReference>
<dbReference type="AlphaFoldDB" id="A0A6S8ZRF4"/>
<evidence type="ECO:0000256" key="8">
    <source>
        <dbReference type="ARBA" id="ARBA00046432"/>
    </source>
</evidence>
<dbReference type="EMBL" id="HBNS01004547">
    <property type="protein sequence ID" value="CAE4585414.1"/>
    <property type="molecule type" value="Transcribed_RNA"/>
</dbReference>
<evidence type="ECO:0000256" key="7">
    <source>
        <dbReference type="ARBA" id="ARBA00044228"/>
    </source>
</evidence>
<evidence type="ECO:0000256" key="6">
    <source>
        <dbReference type="ARBA" id="ARBA00044122"/>
    </source>
</evidence>
<keyword evidence="5" id="KW-0648">Protein biosynthesis</keyword>
<feature type="compositionally biased region" description="Low complexity" evidence="10">
    <location>
        <begin position="205"/>
        <end position="223"/>
    </location>
</feature>
<comment type="subcellular location">
    <subcellularLocation>
        <location evidence="1">Cytoplasm</location>
        <location evidence="1">Cytosol</location>
    </subcellularLocation>
</comment>
<dbReference type="FunFam" id="3.40.50.10470:FF:000005">
    <property type="entry name" value="translation initiation factor eIF-2B subunit beta"/>
    <property type="match status" value="1"/>
</dbReference>
<protein>
    <recommendedName>
        <fullName evidence="6">Translation initiation factor eIF2B subunit beta</fullName>
    </recommendedName>
    <alternativeName>
        <fullName evidence="7">eIF2B GDP-GTP exchange factor subunit beta</fullName>
    </alternativeName>
</protein>
<feature type="compositionally biased region" description="Gly residues" evidence="10">
    <location>
        <begin position="224"/>
        <end position="238"/>
    </location>
</feature>
<feature type="region of interest" description="Disordered" evidence="10">
    <location>
        <begin position="202"/>
        <end position="238"/>
    </location>
</feature>
<evidence type="ECO:0000256" key="10">
    <source>
        <dbReference type="SAM" id="MobiDB-lite"/>
    </source>
</evidence>
<dbReference type="Pfam" id="PF01008">
    <property type="entry name" value="IF-2B"/>
    <property type="match status" value="1"/>
</dbReference>
<evidence type="ECO:0000256" key="4">
    <source>
        <dbReference type="ARBA" id="ARBA00022540"/>
    </source>
</evidence>
<sequence length="479" mass="51367">MTAGTNTMNTNEPSNNDLTTSSPSDVRAWLSKNHPKQFALLDSFEMELRLGRLSTSSTAVARDSSSSSLSHSAQYHAKDRRLVTGRTVELLRSLIGSTRWKNAAQLMMLLKGLGRELHSAGGFREPAIGNVVRRIMCAVRDEVNTAAADVVGGSDSGSGDDMEQIDELQESVPKRGGGGAAAAAAAGGRFSLASMLWAHPQHVNSSSTTSTGRRTIRSDSISSEGGGVTTAGGGGGGEQFPPAFYSHKPELRQGIMEAIQEIMSDLEDLHKNINEQAANHIHAGEVILTYARSKTVELFLKAAAAKKRKFQVVVCEGAPHFGGHSMAKSLAEAGIETTVIHDSATFAIMARVNKVILPAHAVLANGGLIAPSGSNMVALAAKQNSVPVVIVTGMFKLCPMYPHEGQDTLNDLVSPSSVVDYSMMSDSVISKVEFINPVHDYLTPNLINLYVTNIGTYQPSYVYRLLAEYYHSEDWESFE</sequence>
<organism evidence="11">
    <name type="scientific">Ditylum brightwellii</name>
    <dbReference type="NCBI Taxonomy" id="49249"/>
    <lineage>
        <taxon>Eukaryota</taxon>
        <taxon>Sar</taxon>
        <taxon>Stramenopiles</taxon>
        <taxon>Ochrophyta</taxon>
        <taxon>Bacillariophyta</taxon>
        <taxon>Mediophyceae</taxon>
        <taxon>Lithodesmiophycidae</taxon>
        <taxon>Lithodesmiales</taxon>
        <taxon>Lithodesmiaceae</taxon>
        <taxon>Ditylum</taxon>
    </lineage>
</organism>
<keyword evidence="3" id="KW-0963">Cytoplasm</keyword>
<keyword evidence="4" id="KW-0396">Initiation factor</keyword>
<dbReference type="PANTHER" id="PTHR45859:SF1">
    <property type="entry name" value="TRANSLATION INITIATION FACTOR EIF-2B SUBUNIT BETA"/>
    <property type="match status" value="1"/>
</dbReference>
<dbReference type="InterPro" id="IPR051855">
    <property type="entry name" value="eIF2B_beta_subunit"/>
</dbReference>
<accession>A0A6S8ZRF4</accession>
<dbReference type="GO" id="GO:0005829">
    <property type="term" value="C:cytosol"/>
    <property type="evidence" value="ECO:0007669"/>
    <property type="project" value="UniProtKB-SubCell"/>
</dbReference>
<dbReference type="SUPFAM" id="SSF100950">
    <property type="entry name" value="NagB/RpiA/CoA transferase-like"/>
    <property type="match status" value="1"/>
</dbReference>
<gene>
    <name evidence="11" type="ORF">DBRI00130_LOCUS3684</name>
</gene>
<name>A0A6S8ZRF4_9STRA</name>
<feature type="region of interest" description="Disordered" evidence="10">
    <location>
        <begin position="1"/>
        <end position="24"/>
    </location>
</feature>
<reference evidence="11" key="1">
    <citation type="submission" date="2021-01" db="EMBL/GenBank/DDBJ databases">
        <authorList>
            <person name="Corre E."/>
            <person name="Pelletier E."/>
            <person name="Niang G."/>
            <person name="Scheremetjew M."/>
            <person name="Finn R."/>
            <person name="Kale V."/>
            <person name="Holt S."/>
            <person name="Cochrane G."/>
            <person name="Meng A."/>
            <person name="Brown T."/>
            <person name="Cohen L."/>
        </authorList>
    </citation>
    <scope>NUCLEOTIDE SEQUENCE</scope>
    <source>
        <strain evidence="11">GSO104</strain>
    </source>
</reference>
<dbReference type="InterPro" id="IPR000649">
    <property type="entry name" value="IF-2B-related"/>
</dbReference>
<evidence type="ECO:0000256" key="9">
    <source>
        <dbReference type="RuleBase" id="RU003814"/>
    </source>
</evidence>
<dbReference type="GO" id="GO:0005851">
    <property type="term" value="C:eukaryotic translation initiation factor 2B complex"/>
    <property type="evidence" value="ECO:0007669"/>
    <property type="project" value="TreeGrafter"/>
</dbReference>
<evidence type="ECO:0000256" key="2">
    <source>
        <dbReference type="ARBA" id="ARBA00007251"/>
    </source>
</evidence>
<evidence type="ECO:0000313" key="11">
    <source>
        <dbReference type="EMBL" id="CAE4585414.1"/>
    </source>
</evidence>
<evidence type="ECO:0000256" key="3">
    <source>
        <dbReference type="ARBA" id="ARBA00022490"/>
    </source>
</evidence>
<dbReference type="Gene3D" id="3.40.50.10470">
    <property type="entry name" value="Translation initiation factor eif-2b, domain 2"/>
    <property type="match status" value="1"/>
</dbReference>
<dbReference type="GO" id="GO:0005085">
    <property type="term" value="F:guanyl-nucleotide exchange factor activity"/>
    <property type="evidence" value="ECO:0007669"/>
    <property type="project" value="TreeGrafter"/>
</dbReference>
<evidence type="ECO:0000256" key="5">
    <source>
        <dbReference type="ARBA" id="ARBA00022917"/>
    </source>
</evidence>
<comment type="similarity">
    <text evidence="2 9">Belongs to the eIF-2B alpha/beta/delta subunits family.</text>
</comment>
<evidence type="ECO:0000256" key="1">
    <source>
        <dbReference type="ARBA" id="ARBA00004514"/>
    </source>
</evidence>
<dbReference type="InterPro" id="IPR042529">
    <property type="entry name" value="IF_2B-like_C"/>
</dbReference>
<dbReference type="GO" id="GO:0003743">
    <property type="term" value="F:translation initiation factor activity"/>
    <property type="evidence" value="ECO:0007669"/>
    <property type="project" value="UniProtKB-KW"/>
</dbReference>
<proteinExistence type="inferred from homology"/>
<comment type="subunit">
    <text evidence="8">Component of the translation initiation factor 2B (eIF2B) complex which is a heterodecamer of two sets of five different subunits: alpha, beta, gamma, delta and epsilon. Subunits alpha, beta and delta comprise a regulatory subcomplex and subunits epsilon and gamma comprise a catalytic subcomplex. Within the complex, the hexameric regulatory complex resides at the center, with the two heterodimeric catalytic subcomplexes bound on opposite sides.</text>
</comment>